<dbReference type="EMBL" id="CM017328">
    <property type="protein sequence ID" value="KAE8125662.1"/>
    <property type="molecule type" value="Genomic_DNA"/>
</dbReference>
<evidence type="ECO:0000259" key="3">
    <source>
        <dbReference type="Pfam" id="PF04504"/>
    </source>
</evidence>
<dbReference type="Proteomes" id="UP000327013">
    <property type="component" value="Chromosome 8"/>
</dbReference>
<name>A0A5N6RTR4_9ROSI</name>
<organism evidence="4 5">
    <name type="scientific">Carpinus fangiana</name>
    <dbReference type="NCBI Taxonomy" id="176857"/>
    <lineage>
        <taxon>Eukaryota</taxon>
        <taxon>Viridiplantae</taxon>
        <taxon>Streptophyta</taxon>
        <taxon>Embryophyta</taxon>
        <taxon>Tracheophyta</taxon>
        <taxon>Spermatophyta</taxon>
        <taxon>Magnoliopsida</taxon>
        <taxon>eudicotyledons</taxon>
        <taxon>Gunneridae</taxon>
        <taxon>Pentapetalae</taxon>
        <taxon>rosids</taxon>
        <taxon>fabids</taxon>
        <taxon>Fagales</taxon>
        <taxon>Betulaceae</taxon>
        <taxon>Carpinus</taxon>
    </lineage>
</organism>
<reference evidence="4 5" key="1">
    <citation type="submission" date="2019-06" db="EMBL/GenBank/DDBJ databases">
        <title>A chromosomal-level reference genome of Carpinus fangiana (Coryloideae, Betulaceae).</title>
        <authorList>
            <person name="Yang X."/>
            <person name="Wang Z."/>
            <person name="Zhang L."/>
            <person name="Hao G."/>
            <person name="Liu J."/>
            <person name="Yang Y."/>
        </authorList>
    </citation>
    <scope>NUCLEOTIDE SEQUENCE [LARGE SCALE GENOMIC DNA]</scope>
    <source>
        <strain evidence="4">Cfa_2016G</strain>
        <tissue evidence="4">Leaf</tissue>
    </source>
</reference>
<dbReference type="InterPro" id="IPR053932">
    <property type="entry name" value="GeBP-like_DBD"/>
</dbReference>
<dbReference type="AlphaFoldDB" id="A0A5N6RTR4"/>
<accession>A0A5N6RTR4</accession>
<feature type="region of interest" description="Disordered" evidence="2">
    <location>
        <begin position="1"/>
        <end position="129"/>
    </location>
</feature>
<sequence length="363" mass="41277">MSEQSKRSPIQEDVAPEELDALNLQEDNGETRVTTPLPSSAGEASTERNSAMSPQPSASQEKGSGKEAARPFHARLLDEGADNSSAKADTLPFKKRISFHRNEPNKEETLPHAASKSVHSQEKCRGEEDEREVVNLEGCIFGWRLCPKKRRFRIARTSRLRIKKKERNSAMNPPAPAALQETGSSTQVGRPSLDRLVDEKLLDISSAMPAKRPLKMKFFVSGNKKKMEDKLYIRSVGEDGNPRNDEQNESFTQRVLRDVYTEIGLLNAIIDYYVINGKYPFHDLIHLPYFITYWLQVDIPEDKLIVLVIDLRKKYLSNMARKGTIVRFADPRDQISFHLAHKIWGGGSNEEYWKGLKLIVKWS</sequence>
<feature type="compositionally biased region" description="Basic and acidic residues" evidence="2">
    <location>
        <begin position="119"/>
        <end position="129"/>
    </location>
</feature>
<gene>
    <name evidence="4" type="ORF">FH972_020441</name>
</gene>
<comment type="similarity">
    <text evidence="1">Belongs to the GeBP family.</text>
</comment>
<feature type="compositionally biased region" description="Polar residues" evidence="2">
    <location>
        <begin position="47"/>
        <end position="62"/>
    </location>
</feature>
<proteinExistence type="inferred from homology"/>
<dbReference type="Pfam" id="PF04504">
    <property type="entry name" value="GeBP-like_DBD"/>
    <property type="match status" value="1"/>
</dbReference>
<feature type="domain" description="Glabrous enhancer-binding protein-like DBD" evidence="3">
    <location>
        <begin position="262"/>
        <end position="345"/>
    </location>
</feature>
<protein>
    <recommendedName>
        <fullName evidence="3">Glabrous enhancer-binding protein-like DBD domain-containing protein</fullName>
    </recommendedName>
</protein>
<evidence type="ECO:0000313" key="4">
    <source>
        <dbReference type="EMBL" id="KAE8125662.1"/>
    </source>
</evidence>
<feature type="compositionally biased region" description="Basic and acidic residues" evidence="2">
    <location>
        <begin position="63"/>
        <end position="78"/>
    </location>
</feature>
<evidence type="ECO:0000256" key="2">
    <source>
        <dbReference type="SAM" id="MobiDB-lite"/>
    </source>
</evidence>
<feature type="region of interest" description="Disordered" evidence="2">
    <location>
        <begin position="163"/>
        <end position="190"/>
    </location>
</feature>
<feature type="compositionally biased region" description="Basic and acidic residues" evidence="2">
    <location>
        <begin position="1"/>
        <end position="10"/>
    </location>
</feature>
<keyword evidence="5" id="KW-1185">Reference proteome</keyword>
<evidence type="ECO:0000256" key="1">
    <source>
        <dbReference type="ARBA" id="ARBA00010820"/>
    </source>
</evidence>
<evidence type="ECO:0000313" key="5">
    <source>
        <dbReference type="Proteomes" id="UP000327013"/>
    </source>
</evidence>
<feature type="compositionally biased region" description="Basic and acidic residues" evidence="2">
    <location>
        <begin position="100"/>
        <end position="110"/>
    </location>
</feature>